<accession>A0AAW2L6J3</accession>
<organism evidence="1">
    <name type="scientific">Sesamum angustifolium</name>
    <dbReference type="NCBI Taxonomy" id="2727405"/>
    <lineage>
        <taxon>Eukaryota</taxon>
        <taxon>Viridiplantae</taxon>
        <taxon>Streptophyta</taxon>
        <taxon>Embryophyta</taxon>
        <taxon>Tracheophyta</taxon>
        <taxon>Spermatophyta</taxon>
        <taxon>Magnoliopsida</taxon>
        <taxon>eudicotyledons</taxon>
        <taxon>Gunneridae</taxon>
        <taxon>Pentapetalae</taxon>
        <taxon>asterids</taxon>
        <taxon>lamiids</taxon>
        <taxon>Lamiales</taxon>
        <taxon>Pedaliaceae</taxon>
        <taxon>Sesamum</taxon>
    </lineage>
</organism>
<comment type="caution">
    <text evidence="1">The sequence shown here is derived from an EMBL/GenBank/DDBJ whole genome shotgun (WGS) entry which is preliminary data.</text>
</comment>
<name>A0AAW2L6J3_9LAMI</name>
<reference evidence="1" key="2">
    <citation type="journal article" date="2024" name="Plant">
        <title>Genomic evolution and insights into agronomic trait innovations of Sesamum species.</title>
        <authorList>
            <person name="Miao H."/>
            <person name="Wang L."/>
            <person name="Qu L."/>
            <person name="Liu H."/>
            <person name="Sun Y."/>
            <person name="Le M."/>
            <person name="Wang Q."/>
            <person name="Wei S."/>
            <person name="Zheng Y."/>
            <person name="Lin W."/>
            <person name="Duan Y."/>
            <person name="Cao H."/>
            <person name="Xiong S."/>
            <person name="Wang X."/>
            <person name="Wei L."/>
            <person name="Li C."/>
            <person name="Ma Q."/>
            <person name="Ju M."/>
            <person name="Zhao R."/>
            <person name="Li G."/>
            <person name="Mu C."/>
            <person name="Tian Q."/>
            <person name="Mei H."/>
            <person name="Zhang T."/>
            <person name="Gao T."/>
            <person name="Zhang H."/>
        </authorList>
    </citation>
    <scope>NUCLEOTIDE SEQUENCE</scope>
    <source>
        <strain evidence="1">G01</strain>
    </source>
</reference>
<evidence type="ECO:0000313" key="1">
    <source>
        <dbReference type="EMBL" id="KAL0314896.1"/>
    </source>
</evidence>
<gene>
    <name evidence="1" type="ORF">Sangu_2334000</name>
</gene>
<dbReference type="EMBL" id="JACGWK010000015">
    <property type="protein sequence ID" value="KAL0314896.1"/>
    <property type="molecule type" value="Genomic_DNA"/>
</dbReference>
<proteinExistence type="predicted"/>
<reference evidence="1" key="1">
    <citation type="submission" date="2020-06" db="EMBL/GenBank/DDBJ databases">
        <authorList>
            <person name="Li T."/>
            <person name="Hu X."/>
            <person name="Zhang T."/>
            <person name="Song X."/>
            <person name="Zhang H."/>
            <person name="Dai N."/>
            <person name="Sheng W."/>
            <person name="Hou X."/>
            <person name="Wei L."/>
        </authorList>
    </citation>
    <scope>NUCLEOTIDE SEQUENCE</scope>
    <source>
        <strain evidence="1">G01</strain>
        <tissue evidence="1">Leaf</tissue>
    </source>
</reference>
<sequence length="106" mass="11503">MAVTIAACPISTARPKQQFLDVLQAVSAAALRIPDWRIVVGGKHLYLCIFTQISPLFADRQEGDGCHVAVECSGCCAMVRGESLICFVVFPCDFWGMTHDCVPARA</sequence>
<dbReference type="AlphaFoldDB" id="A0AAW2L6J3"/>
<protein>
    <submittedName>
        <fullName evidence="1">Uncharacterized protein</fullName>
    </submittedName>
</protein>